<protein>
    <submittedName>
        <fullName evidence="5">FAD-linked oxidoreductase sor8</fullName>
    </submittedName>
</protein>
<dbReference type="EMBL" id="JAVFKD010000012">
    <property type="protein sequence ID" value="KAK5994000.1"/>
    <property type="molecule type" value="Genomic_DNA"/>
</dbReference>
<keyword evidence="6" id="KW-1185">Reference proteome</keyword>
<sequence length="577" mass="61137">MAILPIISLVIALASGAALALPSLDASPPEAQGTNCKCFPGKPCWPTPSEWASFNRTVGGRLIATVPIAASCHKSNLAPYDAQACEALRSTWWFPETHLGTSSSPMAPFFANASCDPFTAPEAQCVIGAYVQYAVRAASVADYQATLAFATKKNIRIVIRNTGHDYYGKSTGAGALGLWTHWLKDTHAISNYRSAAYSGKALKLGAGVGVLEAYKAADAAGVAVVGGACATVGIAGGYSQGGGHGPLMSHFGLGADQVLEWEVVTAQGKHLVASPSQNGDLYWALTGGGGGTYAAVVSVTVRAHQLTRVSAANLTFTNANVSDDVFYSAIHKLLTEHPRLGQGGAWSAWTLIPGVFSMSPLVGPGLHAAELHALLEPTLSFLNQSDIGYDYHIQEFDSFLDTYTTMFPYNNITAYNIGGRMIPKSLVSTDSSAETLLDALKFILSQGGGVSGSSLDVSGFPKGGVHNSVNPAWRTAILNLVIGLAFDALDFDANFAIQKKMTETLIPRLEALTPGGGTYLNEGDFRQPNWQKAYYGDNYIALRKIKAKYDPNDLFYGLTAVGSERWTVQKDGSLCRA</sequence>
<evidence type="ECO:0000256" key="2">
    <source>
        <dbReference type="ARBA" id="ARBA00023002"/>
    </source>
</evidence>
<dbReference type="Pfam" id="PF01565">
    <property type="entry name" value="FAD_binding_4"/>
    <property type="match status" value="1"/>
</dbReference>
<dbReference type="SUPFAM" id="SSF56176">
    <property type="entry name" value="FAD-binding/transporter-associated domain-like"/>
    <property type="match status" value="1"/>
</dbReference>
<dbReference type="PROSITE" id="PS51387">
    <property type="entry name" value="FAD_PCMH"/>
    <property type="match status" value="1"/>
</dbReference>
<keyword evidence="3" id="KW-0732">Signal</keyword>
<dbReference type="Pfam" id="PF08031">
    <property type="entry name" value="BBE"/>
    <property type="match status" value="1"/>
</dbReference>
<accession>A0ABR0SPA2</accession>
<feature type="domain" description="FAD-binding PCMH-type" evidence="4">
    <location>
        <begin position="126"/>
        <end position="306"/>
    </location>
</feature>
<feature type="chain" id="PRO_5045712071" evidence="3">
    <location>
        <begin position="21"/>
        <end position="577"/>
    </location>
</feature>
<dbReference type="PANTHER" id="PTHR13878">
    <property type="entry name" value="GULONOLACTONE OXIDASE"/>
    <property type="match status" value="1"/>
</dbReference>
<dbReference type="InterPro" id="IPR016169">
    <property type="entry name" value="FAD-bd_PCMH_sub2"/>
</dbReference>
<evidence type="ECO:0000256" key="3">
    <source>
        <dbReference type="SAM" id="SignalP"/>
    </source>
</evidence>
<dbReference type="PANTHER" id="PTHR13878:SF91">
    <property type="entry name" value="FAD BINDING DOMAIN PROTEIN (AFU_ORTHOLOGUE AFUA_6G12070)-RELATED"/>
    <property type="match status" value="1"/>
</dbReference>
<organism evidence="5 6">
    <name type="scientific">Cladobotryum mycophilum</name>
    <dbReference type="NCBI Taxonomy" id="491253"/>
    <lineage>
        <taxon>Eukaryota</taxon>
        <taxon>Fungi</taxon>
        <taxon>Dikarya</taxon>
        <taxon>Ascomycota</taxon>
        <taxon>Pezizomycotina</taxon>
        <taxon>Sordariomycetes</taxon>
        <taxon>Hypocreomycetidae</taxon>
        <taxon>Hypocreales</taxon>
        <taxon>Hypocreaceae</taxon>
        <taxon>Cladobotryum</taxon>
    </lineage>
</organism>
<dbReference type="InterPro" id="IPR016166">
    <property type="entry name" value="FAD-bd_PCMH"/>
</dbReference>
<comment type="caution">
    <text evidence="5">The sequence shown here is derived from an EMBL/GenBank/DDBJ whole genome shotgun (WGS) entry which is preliminary data.</text>
</comment>
<dbReference type="InterPro" id="IPR036318">
    <property type="entry name" value="FAD-bd_PCMH-like_sf"/>
</dbReference>
<proteinExistence type="inferred from homology"/>
<gene>
    <name evidence="5" type="ORF">PT974_07439</name>
</gene>
<dbReference type="InterPro" id="IPR006094">
    <property type="entry name" value="Oxid_FAD_bind_N"/>
</dbReference>
<evidence type="ECO:0000313" key="5">
    <source>
        <dbReference type="EMBL" id="KAK5994000.1"/>
    </source>
</evidence>
<reference evidence="5 6" key="1">
    <citation type="submission" date="2024-01" db="EMBL/GenBank/DDBJ databases">
        <title>Complete genome of Cladobotryum mycophilum ATHUM6906.</title>
        <authorList>
            <person name="Christinaki A.C."/>
            <person name="Myridakis A.I."/>
            <person name="Kouvelis V.N."/>
        </authorList>
    </citation>
    <scope>NUCLEOTIDE SEQUENCE [LARGE SCALE GENOMIC DNA]</scope>
    <source>
        <strain evidence="5 6">ATHUM6906</strain>
    </source>
</reference>
<evidence type="ECO:0000256" key="1">
    <source>
        <dbReference type="ARBA" id="ARBA00005466"/>
    </source>
</evidence>
<dbReference type="InterPro" id="IPR012951">
    <property type="entry name" value="BBE"/>
</dbReference>
<dbReference type="InterPro" id="IPR050432">
    <property type="entry name" value="FAD-linked_Oxidoreductases_BP"/>
</dbReference>
<comment type="similarity">
    <text evidence="1">Belongs to the oxygen-dependent FAD-linked oxidoreductase family.</text>
</comment>
<feature type="signal peptide" evidence="3">
    <location>
        <begin position="1"/>
        <end position="20"/>
    </location>
</feature>
<keyword evidence="2" id="KW-0560">Oxidoreductase</keyword>
<dbReference type="Gene3D" id="3.30.465.10">
    <property type="match status" value="2"/>
</dbReference>
<name>A0ABR0SPA2_9HYPO</name>
<dbReference type="Proteomes" id="UP001338125">
    <property type="component" value="Unassembled WGS sequence"/>
</dbReference>
<evidence type="ECO:0000313" key="6">
    <source>
        <dbReference type="Proteomes" id="UP001338125"/>
    </source>
</evidence>
<evidence type="ECO:0000259" key="4">
    <source>
        <dbReference type="PROSITE" id="PS51387"/>
    </source>
</evidence>